<gene>
    <name evidence="2" type="ORF">FRX31_024771</name>
</gene>
<dbReference type="Proteomes" id="UP000554482">
    <property type="component" value="Unassembled WGS sequence"/>
</dbReference>
<feature type="compositionally biased region" description="Polar residues" evidence="1">
    <location>
        <begin position="1"/>
        <end position="11"/>
    </location>
</feature>
<evidence type="ECO:0000313" key="3">
    <source>
        <dbReference type="Proteomes" id="UP000554482"/>
    </source>
</evidence>
<sequence length="207" mass="23766">MSDVGDSSQPFADSASPELNPEARTTSEVMENTSQSVRKLKFNYFGLPIGPGSEKAATKLGKLAKTNIPISYTTWRKVSKDINDAVWKELKESCNYKDSQRDAQMKKACDAWKKYKGKMRKGMKGNDLQKWLEACSQKGMAPDHWHDFCLNEHMSTQIKLRERNKMIKNTFGKQSTHNTGRLGYARAEEKFKEKHNGRNPMRVELWL</sequence>
<feature type="region of interest" description="Disordered" evidence="1">
    <location>
        <begin position="1"/>
        <end position="32"/>
    </location>
</feature>
<accession>A0A7J6VKK7</accession>
<dbReference type="PANTHER" id="PTHR33144">
    <property type="entry name" value="OS10G0409366 PROTEIN-RELATED"/>
    <property type="match status" value="1"/>
</dbReference>
<reference evidence="2 3" key="1">
    <citation type="submission" date="2020-06" db="EMBL/GenBank/DDBJ databases">
        <title>Transcriptomic and genomic resources for Thalictrum thalictroides and T. hernandezii: Facilitating candidate gene discovery in an emerging model plant lineage.</title>
        <authorList>
            <person name="Arias T."/>
            <person name="Riano-Pachon D.M."/>
            <person name="Di Stilio V.S."/>
        </authorList>
    </citation>
    <scope>NUCLEOTIDE SEQUENCE [LARGE SCALE GENOMIC DNA]</scope>
    <source>
        <strain evidence="3">cv. WT478/WT964</strain>
        <tissue evidence="2">Leaves</tissue>
    </source>
</reference>
<keyword evidence="3" id="KW-1185">Reference proteome</keyword>
<protein>
    <submittedName>
        <fullName evidence="2">Uncharacterized protein</fullName>
    </submittedName>
</protein>
<dbReference type="EMBL" id="JABWDY010030404">
    <property type="protein sequence ID" value="KAF5185644.1"/>
    <property type="molecule type" value="Genomic_DNA"/>
</dbReference>
<dbReference type="AlphaFoldDB" id="A0A7J6VKK7"/>
<comment type="caution">
    <text evidence="2">The sequence shown here is derived from an EMBL/GenBank/DDBJ whole genome shotgun (WGS) entry which is preliminary data.</text>
</comment>
<name>A0A7J6VKK7_THATH</name>
<evidence type="ECO:0000256" key="1">
    <source>
        <dbReference type="SAM" id="MobiDB-lite"/>
    </source>
</evidence>
<feature type="compositionally biased region" description="Polar residues" evidence="1">
    <location>
        <begin position="23"/>
        <end position="32"/>
    </location>
</feature>
<organism evidence="2 3">
    <name type="scientific">Thalictrum thalictroides</name>
    <name type="common">Rue-anemone</name>
    <name type="synonym">Anemone thalictroides</name>
    <dbReference type="NCBI Taxonomy" id="46969"/>
    <lineage>
        <taxon>Eukaryota</taxon>
        <taxon>Viridiplantae</taxon>
        <taxon>Streptophyta</taxon>
        <taxon>Embryophyta</taxon>
        <taxon>Tracheophyta</taxon>
        <taxon>Spermatophyta</taxon>
        <taxon>Magnoliopsida</taxon>
        <taxon>Ranunculales</taxon>
        <taxon>Ranunculaceae</taxon>
        <taxon>Thalictroideae</taxon>
        <taxon>Thalictrum</taxon>
    </lineage>
</organism>
<proteinExistence type="predicted"/>
<evidence type="ECO:0000313" key="2">
    <source>
        <dbReference type="EMBL" id="KAF5185644.1"/>
    </source>
</evidence>
<dbReference type="PANTHER" id="PTHR33144:SF25">
    <property type="entry name" value="DUF4216 DOMAIN-CONTAINING PROTEIN"/>
    <property type="match status" value="1"/>
</dbReference>